<dbReference type="Proteomes" id="UP001519362">
    <property type="component" value="Unassembled WGS sequence"/>
</dbReference>
<keyword evidence="2" id="KW-1185">Reference proteome</keyword>
<evidence type="ECO:0000313" key="1">
    <source>
        <dbReference type="EMBL" id="MBP2436940.1"/>
    </source>
</evidence>
<evidence type="ECO:0000313" key="2">
    <source>
        <dbReference type="Proteomes" id="UP001519362"/>
    </source>
</evidence>
<dbReference type="EMBL" id="JAGIOL010000001">
    <property type="protein sequence ID" value="MBP2436940.1"/>
    <property type="molecule type" value="Genomic_DNA"/>
</dbReference>
<sequence length="47" mass="5681">MRRTHVIEEETGMVCDEDNQQETWVPTVRRAEDETEISQTLRPRRDH</sequence>
<accession>A0ABS4ZI37</accession>
<gene>
    <name evidence="1" type="ORF">JOF34_001526</name>
</gene>
<evidence type="ECO:0008006" key="3">
    <source>
        <dbReference type="Google" id="ProtNLM"/>
    </source>
</evidence>
<protein>
    <recommendedName>
        <fullName evidence="3">Transposase</fullName>
    </recommendedName>
</protein>
<dbReference type="RefSeq" id="WP_165135150.1">
    <property type="nucleotide sequence ID" value="NZ_CP049253.1"/>
</dbReference>
<comment type="caution">
    <text evidence="1">The sequence shown here is derived from an EMBL/GenBank/DDBJ whole genome shotgun (WGS) entry which is preliminary data.</text>
</comment>
<proteinExistence type="predicted"/>
<organism evidence="1 2">
    <name type="scientific">Microbacterium amylolyticum</name>
    <dbReference type="NCBI Taxonomy" id="936337"/>
    <lineage>
        <taxon>Bacteria</taxon>
        <taxon>Bacillati</taxon>
        <taxon>Actinomycetota</taxon>
        <taxon>Actinomycetes</taxon>
        <taxon>Micrococcales</taxon>
        <taxon>Microbacteriaceae</taxon>
        <taxon>Microbacterium</taxon>
    </lineage>
</organism>
<reference evidence="1 2" key="1">
    <citation type="submission" date="2021-03" db="EMBL/GenBank/DDBJ databases">
        <title>Sequencing the genomes of 1000 actinobacteria strains.</title>
        <authorList>
            <person name="Klenk H.-P."/>
        </authorList>
    </citation>
    <scope>NUCLEOTIDE SEQUENCE [LARGE SCALE GENOMIC DNA]</scope>
    <source>
        <strain evidence="1 2">DSM 24221</strain>
    </source>
</reference>
<name>A0ABS4ZI37_9MICO</name>